<name>A0A1J9Q3W8_9EURO</name>
<evidence type="ECO:0000313" key="2">
    <source>
        <dbReference type="Proteomes" id="UP000242791"/>
    </source>
</evidence>
<sequence>MMNISHKPQVEKCKGHYMKIVHGPPRDVKPDLEDSTKVSMWRVGNCYKRFVEEELDPPIPRYWMENLTMNVVEAFLRWYLDEHNVESLSGFLVLVRFWRIYYCYEMNKDFPYNIKRKTKEAYLTVPAAHLYNNQNRIRPL</sequence>
<protein>
    <submittedName>
        <fullName evidence="1">Uncharacterized protein</fullName>
    </submittedName>
</protein>
<accession>A0A1J9Q3W8</accession>
<dbReference type="VEuPathDB" id="FungiDB:ACJ73_05436"/>
<dbReference type="OrthoDB" id="4183762at2759"/>
<proteinExistence type="predicted"/>
<evidence type="ECO:0000313" key="1">
    <source>
        <dbReference type="EMBL" id="OJD23208.1"/>
    </source>
</evidence>
<keyword evidence="2" id="KW-1185">Reference proteome</keyword>
<dbReference type="STRING" id="1658174.A0A1J9Q3W8"/>
<gene>
    <name evidence="1" type="ORF">ACJ73_05436</name>
</gene>
<organism evidence="1 2">
    <name type="scientific">Blastomyces percursus</name>
    <dbReference type="NCBI Taxonomy" id="1658174"/>
    <lineage>
        <taxon>Eukaryota</taxon>
        <taxon>Fungi</taxon>
        <taxon>Dikarya</taxon>
        <taxon>Ascomycota</taxon>
        <taxon>Pezizomycotina</taxon>
        <taxon>Eurotiomycetes</taxon>
        <taxon>Eurotiomycetidae</taxon>
        <taxon>Onygenales</taxon>
        <taxon>Ajellomycetaceae</taxon>
        <taxon>Blastomyces</taxon>
    </lineage>
</organism>
<comment type="caution">
    <text evidence="1">The sequence shown here is derived from an EMBL/GenBank/DDBJ whole genome shotgun (WGS) entry which is preliminary data.</text>
</comment>
<reference evidence="1 2" key="1">
    <citation type="submission" date="2015-08" db="EMBL/GenBank/DDBJ databases">
        <title>Emmonsia species relationships and genome sequence.</title>
        <authorList>
            <person name="Cuomo C.A."/>
            <person name="Schwartz I.S."/>
            <person name="Kenyon C."/>
            <person name="De Hoog G.S."/>
            <person name="Govender N.P."/>
            <person name="Botha A."/>
            <person name="Moreno L."/>
            <person name="De Vries M."/>
            <person name="Munoz J.F."/>
            <person name="Stielow J.B."/>
        </authorList>
    </citation>
    <scope>NUCLEOTIDE SEQUENCE [LARGE SCALE GENOMIC DNA]</scope>
    <source>
        <strain evidence="1 2">EI222</strain>
    </source>
</reference>
<dbReference type="Proteomes" id="UP000242791">
    <property type="component" value="Unassembled WGS sequence"/>
</dbReference>
<dbReference type="AlphaFoldDB" id="A0A1J9Q3W8"/>
<dbReference type="EMBL" id="LGTZ01000850">
    <property type="protein sequence ID" value="OJD23208.1"/>
    <property type="molecule type" value="Genomic_DNA"/>
</dbReference>